<organism evidence="4 5">
    <name type="scientific">Arcicella lustrica</name>
    <dbReference type="NCBI Taxonomy" id="2984196"/>
    <lineage>
        <taxon>Bacteria</taxon>
        <taxon>Pseudomonadati</taxon>
        <taxon>Bacteroidota</taxon>
        <taxon>Cytophagia</taxon>
        <taxon>Cytophagales</taxon>
        <taxon>Flectobacillaceae</taxon>
        <taxon>Arcicella</taxon>
    </lineage>
</organism>
<dbReference type="EMBL" id="JAYGIM010000018">
    <property type="protein sequence ID" value="MEA5429153.1"/>
    <property type="molecule type" value="Genomic_DNA"/>
</dbReference>
<dbReference type="Pfam" id="PF17132">
    <property type="entry name" value="Glyco_hydro_106"/>
    <property type="match status" value="1"/>
</dbReference>
<name>A0ABU5SPA3_9BACT</name>
<dbReference type="NCBIfam" id="NF045579">
    <property type="entry name" value="rhamnoside_JR"/>
    <property type="match status" value="1"/>
</dbReference>
<evidence type="ECO:0000256" key="2">
    <source>
        <dbReference type="ARBA" id="ARBA00022801"/>
    </source>
</evidence>
<dbReference type="PANTHER" id="PTHR43817">
    <property type="entry name" value="GLYCOSYL HYDROLASE"/>
    <property type="match status" value="1"/>
</dbReference>
<keyword evidence="5" id="KW-1185">Reference proteome</keyword>
<accession>A0ABU5SPA3</accession>
<dbReference type="Pfam" id="PF22666">
    <property type="entry name" value="Glyco_hydro_2_N2"/>
    <property type="match status" value="1"/>
</dbReference>
<evidence type="ECO:0000313" key="4">
    <source>
        <dbReference type="EMBL" id="MEA5429153.1"/>
    </source>
</evidence>
<gene>
    <name evidence="4" type="ORF">VB798_21360</name>
</gene>
<keyword evidence="2 4" id="KW-0378">Hydrolase</keyword>
<reference evidence="4 5" key="1">
    <citation type="submission" date="2023-12" db="EMBL/GenBank/DDBJ databases">
        <title>Novel species of the genus Arcicella isolated from rivers.</title>
        <authorList>
            <person name="Lu H."/>
        </authorList>
    </citation>
    <scope>NUCLEOTIDE SEQUENCE [LARGE SCALE GENOMIC DNA]</scope>
    <source>
        <strain evidence="4 5">DC25W</strain>
    </source>
</reference>
<evidence type="ECO:0000259" key="3">
    <source>
        <dbReference type="Pfam" id="PF22666"/>
    </source>
</evidence>
<protein>
    <submittedName>
        <fullName evidence="4">Glycosyl hydrolase</fullName>
    </submittedName>
</protein>
<comment type="caution">
    <text evidence="4">The sequence shown here is derived from an EMBL/GenBank/DDBJ whole genome shotgun (WGS) entry which is preliminary data.</text>
</comment>
<keyword evidence="1" id="KW-0732">Signal</keyword>
<evidence type="ECO:0000256" key="1">
    <source>
        <dbReference type="ARBA" id="ARBA00022729"/>
    </source>
</evidence>
<dbReference type="Proteomes" id="UP001302222">
    <property type="component" value="Unassembled WGS sequence"/>
</dbReference>
<dbReference type="PANTHER" id="PTHR43817:SF1">
    <property type="entry name" value="HYDROLASE, FAMILY 43, PUTATIVE (AFU_ORTHOLOGUE AFUA_3G01660)-RELATED"/>
    <property type="match status" value="1"/>
</dbReference>
<dbReference type="InterPro" id="IPR054593">
    <property type="entry name" value="Beta-mannosidase-like_N2"/>
</dbReference>
<dbReference type="InterPro" id="IPR008979">
    <property type="entry name" value="Galactose-bd-like_sf"/>
</dbReference>
<evidence type="ECO:0000313" key="5">
    <source>
        <dbReference type="Proteomes" id="UP001302222"/>
    </source>
</evidence>
<dbReference type="SUPFAM" id="SSF49785">
    <property type="entry name" value="Galactose-binding domain-like"/>
    <property type="match status" value="2"/>
</dbReference>
<feature type="domain" description="Beta-mannosidase-like galactose-binding" evidence="3">
    <location>
        <begin position="1014"/>
        <end position="1092"/>
    </location>
</feature>
<dbReference type="GO" id="GO:0016787">
    <property type="term" value="F:hydrolase activity"/>
    <property type="evidence" value="ECO:0007669"/>
    <property type="project" value="UniProtKB-KW"/>
</dbReference>
<proteinExistence type="predicted"/>
<sequence length="1135" mass="127055">MKRQPQGLPLQHSIEIGKNQVIRFYKNTLDRNFKLFIQKTMKKKYQFLQTAVAVLMVGVMNGKAQQVNSLQKYFQAPPNSAKPRVWWHWMNGNITKDGIQKDLEWMSRVGIGGFQNFDANLFTPVVVPKKLVFMTPEWKDAFKFTTELADKKGLEMAIAGSPGWSVTGGPWVEPKDAMKKYIWTEAIVEGGKKQNVQLPKLPEAVGKFQEIGTESGGLMGGFIGKMPQFAADALVIAYKLPSNEKHLMDLNPKMTKSGGDFDTKLMLDHDLSKVYELPAMEVGKDMWIQYEFDTPQTFKAFAIGVGAAGELAEFNGGPTNRSLKVSDDGVNFRTITKVPNSTLPFITVGIPATTAKYWRICFETLPGAISPFAAMIGMPAGEPKPEGTKVSEFVLFNTSRIDQTEEKAGFSPWKEDSKTYSPENADVISSENVIDLTSKLKADGSLEWDVPAGNWMVVRLGYSLTGRQNHPASPEATGLEVDKLDKEAVRKYINTYLDMYKDATGGMMGAKGLEYMILDSYEAGHMNWTKDMPAEFKKRRGYDLITWIPVLTGRVVKSVEASEKFLWDFRKTIGEMIAENHYDVIGEELHKRGMKRYTESHEGGRIYLADGMDVKRNADIPMSAMWTPGSLAGGNNEEVRSEADIREAASVANIYGQNIVAAESMTSIQNAFSWNPEKLKRTADLELASGLNRFVIHTSVHQPLDDKKPGFSLGPFGQYFTRHETWSETGGKAWMEYLGRSSYMLQQGKNVADILYYYGENTNITWVCREKLPNIPAGFEFDFVNASALQNVIEAKDGKLVAKSGNTYRVLMLDESANMMTLSVLKKIKTLVDAGIKVIGNKPVKSPSLSDNDEAFQALANEIWKNANVTSFDKLNIQPDVIIKNAKSKILFRHRQTTDQDIYWLDSRSEQENEAEISFRVTGKTPELWNPVTGKSEKVSFQIKDGRTIVPLKFDSWGALFVVFKDKATANTYTVPSKKETVLTKIDSPWKVSFNNKNVTLDKLGSWSENTDADVKYFSGTATYTNTFKINNLSDKKSIEIDLGEVKNIAEVIINGKNVGVVWKKPFKVDISEAIKAGENTIEVKVTNLWVNRLIGDAQPNEKNKTTFTTMPFYQANSTLQPSGLLSEVKILQKK</sequence>
<dbReference type="Gene3D" id="2.60.120.260">
    <property type="entry name" value="Galactose-binding domain-like"/>
    <property type="match status" value="2"/>
</dbReference>